<dbReference type="PROSITE" id="PS50943">
    <property type="entry name" value="HTH_CROC1"/>
    <property type="match status" value="1"/>
</dbReference>
<dbReference type="Proteomes" id="UP000203826">
    <property type="component" value="Segment"/>
</dbReference>
<dbReference type="InterPro" id="IPR001387">
    <property type="entry name" value="Cro/C1-type_HTH"/>
</dbReference>
<evidence type="ECO:0000313" key="3">
    <source>
        <dbReference type="Proteomes" id="UP000203826"/>
    </source>
</evidence>
<proteinExistence type="predicted"/>
<reference evidence="2 3" key="1">
    <citation type="journal article" date="2015" name="Genome Announc.">
        <title>The 474-Kilobase-Pair Complete Genome Sequence of CeV-01B, a Virus Infecting Haptolina (Chrysochromulina) ericina (Prymnesiophyceae).</title>
        <authorList>
            <person name="Gallot-Lavallee L."/>
            <person name="Pagarete A."/>
            <person name="Legendre M."/>
            <person name="Santini S."/>
            <person name="Sandaa R.A."/>
            <person name="Himmelbauer H."/>
            <person name="Ogata H."/>
            <person name="Bratbak G."/>
            <person name="Claverie J.M."/>
        </authorList>
    </citation>
    <scope>NUCLEOTIDE SEQUENCE [LARGE SCALE GENOMIC DNA]</scope>
    <source>
        <strain evidence="2">CeV-01B</strain>
    </source>
</reference>
<dbReference type="InterPro" id="IPR010982">
    <property type="entry name" value="Lambda_DNA-bd_dom_sf"/>
</dbReference>
<dbReference type="KEGG" id="vg:26049272"/>
<dbReference type="GO" id="GO:0003677">
    <property type="term" value="F:DNA binding"/>
    <property type="evidence" value="ECO:0007669"/>
    <property type="project" value="InterPro"/>
</dbReference>
<dbReference type="EMBL" id="KT820662">
    <property type="protein sequence ID" value="ALH23311.1"/>
    <property type="molecule type" value="Genomic_DNA"/>
</dbReference>
<evidence type="ECO:0000313" key="2">
    <source>
        <dbReference type="EMBL" id="ALH23311.1"/>
    </source>
</evidence>
<dbReference type="SUPFAM" id="SSF47413">
    <property type="entry name" value="lambda repressor-like DNA-binding domains"/>
    <property type="match status" value="1"/>
</dbReference>
<sequence>MDHQDWNTITLTTKSTNARTAENNKKISQKISSQDVKIEAPPNLGKLIEQARGGKTRQILANSLGVAVTLLTRWETGKDIPTNSDIAKIERQLGVKLPRTKKTKIEN</sequence>
<dbReference type="CDD" id="cd00093">
    <property type="entry name" value="HTH_XRE"/>
    <property type="match status" value="1"/>
</dbReference>
<keyword evidence="3" id="KW-1185">Reference proteome</keyword>
<dbReference type="Pfam" id="PF01381">
    <property type="entry name" value="HTH_3"/>
    <property type="match status" value="1"/>
</dbReference>
<dbReference type="SMART" id="SM00530">
    <property type="entry name" value="HTH_XRE"/>
    <property type="match status" value="1"/>
</dbReference>
<protein>
    <submittedName>
        <fullName evidence="2">Helix turn helix protein</fullName>
    </submittedName>
</protein>
<evidence type="ECO:0000259" key="1">
    <source>
        <dbReference type="PROSITE" id="PS50943"/>
    </source>
</evidence>
<accession>A0A0N9QR31</accession>
<gene>
    <name evidence="2" type="ORF">ceV_405</name>
</gene>
<name>A0A0N9QR31_9VIRU</name>
<dbReference type="Gene3D" id="1.10.260.40">
    <property type="entry name" value="lambda repressor-like DNA-binding domains"/>
    <property type="match status" value="1"/>
</dbReference>
<feature type="domain" description="HTH cro/C1-type" evidence="1">
    <location>
        <begin position="60"/>
        <end position="100"/>
    </location>
</feature>
<organism evidence="2 3">
    <name type="scientific">Chrysochromulina ericina virus CeV-01B</name>
    <dbReference type="NCBI Taxonomy" id="3070830"/>
    <lineage>
        <taxon>Viruses</taxon>
        <taxon>Varidnaviria</taxon>
        <taxon>Bamfordvirae</taxon>
        <taxon>Nucleocytoviricota</taxon>
        <taxon>Megaviricetes</taxon>
        <taxon>Imitervirales</taxon>
        <taxon>Mesomimiviridae</taxon>
        <taxon>Tethysvirus</taxon>
        <taxon>Tethysvirus raunefjordenense</taxon>
    </lineage>
</organism>